<comment type="caution">
    <text evidence="1">The sequence shown here is derived from an EMBL/GenBank/DDBJ whole genome shotgun (WGS) entry which is preliminary data.</text>
</comment>
<dbReference type="Proteomes" id="UP000019483">
    <property type="component" value="Unassembled WGS sequence"/>
</dbReference>
<dbReference type="STRING" id="1090322.MettiDRAFT_0827"/>
<evidence type="ECO:0000313" key="1">
    <source>
        <dbReference type="EMBL" id="ETA67403.1"/>
    </source>
</evidence>
<name>W9DPY2_METTI</name>
<keyword evidence="2" id="KW-1185">Reference proteome</keyword>
<protein>
    <submittedName>
        <fullName evidence="1">Uncharacterized protein</fullName>
    </submittedName>
</protein>
<accession>W9DPY2</accession>
<dbReference type="EMBL" id="AZAJ01000001">
    <property type="protein sequence ID" value="ETA67403.1"/>
    <property type="molecule type" value="Genomic_DNA"/>
</dbReference>
<reference evidence="1 2" key="1">
    <citation type="submission" date="2013-08" db="EMBL/GenBank/DDBJ databases">
        <authorList>
            <consortium name="DOE Joint Genome Institute"/>
            <person name="Eisen J."/>
            <person name="Huntemann M."/>
            <person name="Han J."/>
            <person name="Chen A."/>
            <person name="Kyrpides N."/>
            <person name="Mavromatis K."/>
            <person name="Markowitz V."/>
            <person name="Palaniappan K."/>
            <person name="Ivanova N."/>
            <person name="Schaumberg A."/>
            <person name="Pati A."/>
            <person name="Liolios K."/>
            <person name="Nordberg H.P."/>
            <person name="Cantor M.N."/>
            <person name="Hua S.X."/>
            <person name="Woyke T."/>
        </authorList>
    </citation>
    <scope>NUCLEOTIDE SEQUENCE [LARGE SCALE GENOMIC DNA]</scope>
    <source>
        <strain evidence="1 2">DSM 2278</strain>
    </source>
</reference>
<organism evidence="1 2">
    <name type="scientific">Methanolobus tindarius DSM 2278</name>
    <dbReference type="NCBI Taxonomy" id="1090322"/>
    <lineage>
        <taxon>Archaea</taxon>
        <taxon>Methanobacteriati</taxon>
        <taxon>Methanobacteriota</taxon>
        <taxon>Stenosarchaea group</taxon>
        <taxon>Methanomicrobia</taxon>
        <taxon>Methanosarcinales</taxon>
        <taxon>Methanosarcinaceae</taxon>
        <taxon>Methanolobus</taxon>
    </lineage>
</organism>
<gene>
    <name evidence="1" type="ORF">MettiDRAFT_0827</name>
</gene>
<proteinExistence type="predicted"/>
<sequence length="118" mass="12792">MEHKRCPFADHIAGSSTCKKEECGVYNPFIKGCGLMCSALPMGEELAACRHELAGISKHLATLVSVLSSGSDRIINAIEGVELALEKQAEHVDEVLFKCEEMAATPYEVPEEVLEGEL</sequence>
<dbReference type="RefSeq" id="WP_023844539.1">
    <property type="nucleotide sequence ID" value="NZ_AZAJ01000001.1"/>
</dbReference>
<dbReference type="AlphaFoldDB" id="W9DPY2"/>
<evidence type="ECO:0000313" key="2">
    <source>
        <dbReference type="Proteomes" id="UP000019483"/>
    </source>
</evidence>